<organism evidence="1 2">
    <name type="scientific">Falsibacillus pallidus</name>
    <dbReference type="NCBI Taxonomy" id="493781"/>
    <lineage>
        <taxon>Bacteria</taxon>
        <taxon>Bacillati</taxon>
        <taxon>Bacillota</taxon>
        <taxon>Bacilli</taxon>
        <taxon>Bacillales</taxon>
        <taxon>Bacillaceae</taxon>
        <taxon>Falsibacillus</taxon>
    </lineage>
</organism>
<keyword evidence="2" id="KW-1185">Reference proteome</keyword>
<protein>
    <recommendedName>
        <fullName evidence="3">Lipoprotein</fullName>
    </recommendedName>
</protein>
<name>A0A370G7F6_9BACI</name>
<dbReference type="PROSITE" id="PS51257">
    <property type="entry name" value="PROKAR_LIPOPROTEIN"/>
    <property type="match status" value="1"/>
</dbReference>
<reference evidence="1 2" key="1">
    <citation type="submission" date="2018-07" db="EMBL/GenBank/DDBJ databases">
        <title>Genomic Encyclopedia of Type Strains, Phase IV (KMG-IV): sequencing the most valuable type-strain genomes for metagenomic binning, comparative biology and taxonomic classification.</title>
        <authorList>
            <person name="Goeker M."/>
        </authorList>
    </citation>
    <scope>NUCLEOTIDE SEQUENCE [LARGE SCALE GENOMIC DNA]</scope>
    <source>
        <strain evidence="1 2">DSM 25281</strain>
    </source>
</reference>
<dbReference type="OrthoDB" id="2969112at2"/>
<comment type="caution">
    <text evidence="1">The sequence shown here is derived from an EMBL/GenBank/DDBJ whole genome shotgun (WGS) entry which is preliminary data.</text>
</comment>
<accession>A0A370G7F6</accession>
<gene>
    <name evidence="1" type="ORF">DFR59_11547</name>
</gene>
<proteinExistence type="predicted"/>
<dbReference type="Proteomes" id="UP000255326">
    <property type="component" value="Unassembled WGS sequence"/>
</dbReference>
<evidence type="ECO:0000313" key="1">
    <source>
        <dbReference type="EMBL" id="RDI39140.1"/>
    </source>
</evidence>
<dbReference type="AlphaFoldDB" id="A0A370G7F6"/>
<dbReference type="RefSeq" id="WP_114746751.1">
    <property type="nucleotide sequence ID" value="NZ_QQAY01000015.1"/>
</dbReference>
<sequence>MKKLALLLLVGCLITGCSQKDSKDERLSIMQSGSHVAIVEGEGLLAPRVCIQNNQQEKKTLEPFLISFDVSDKLKPFIKENYMQTLDSRNMVNEKDTDFSEAPPKGKTFCTGITMELKDLNSKEMKKMIEDGAIKASITELNGDVITSYSLTSPIIVH</sequence>
<dbReference type="EMBL" id="QQAY01000015">
    <property type="protein sequence ID" value="RDI39140.1"/>
    <property type="molecule type" value="Genomic_DNA"/>
</dbReference>
<evidence type="ECO:0008006" key="3">
    <source>
        <dbReference type="Google" id="ProtNLM"/>
    </source>
</evidence>
<evidence type="ECO:0000313" key="2">
    <source>
        <dbReference type="Proteomes" id="UP000255326"/>
    </source>
</evidence>